<organism evidence="2">
    <name type="scientific">Streptomyces sp. R35</name>
    <dbReference type="NCBI Taxonomy" id="3238630"/>
    <lineage>
        <taxon>Bacteria</taxon>
        <taxon>Bacillati</taxon>
        <taxon>Actinomycetota</taxon>
        <taxon>Actinomycetes</taxon>
        <taxon>Kitasatosporales</taxon>
        <taxon>Streptomycetaceae</taxon>
        <taxon>Streptomyces</taxon>
    </lineage>
</organism>
<accession>A0AB39S7V2</accession>
<keyword evidence="1" id="KW-0472">Membrane</keyword>
<keyword evidence="1" id="KW-0812">Transmembrane</keyword>
<evidence type="ECO:0000313" key="2">
    <source>
        <dbReference type="EMBL" id="XDQ63194.1"/>
    </source>
</evidence>
<proteinExistence type="predicted"/>
<feature type="transmembrane region" description="Helical" evidence="1">
    <location>
        <begin position="299"/>
        <end position="319"/>
    </location>
</feature>
<gene>
    <name evidence="2" type="ORF">AB5J50_21530</name>
</gene>
<sequence>MFRGRKIVQNKHVARQMRRFFSGLTVEDRMESGNVARMYGKHMWSGPRQTLTDEKRLLRSRYYVGLGVESAEFDDATKRSVLISDTLLLSHGKRERYVDLGSYRNEGGYPAGSFSDGGSPDYINVPQDPSPFFQSRYGFHCPDTVNLGDWLLASEPLLKAGLAWYLPNYSTTLHVTELSGERGAPVTRHVAAVDYLLRDGRAIDMSGAEPVTGDHIREVLRIELPFLSGVSLRDFSKITTEEFRSYSAFKDFLRMQLLEIDESLNDVQSQKALRRIGLQIAEEVRSVESQMRKARKRRAVSVMGGALASATAALVAVYGPTFEKAIEILGVSGGVWTIITGIAESDTRTIREDKWYYVWALSRESHTL</sequence>
<dbReference type="RefSeq" id="WP_369260058.1">
    <property type="nucleotide sequence ID" value="NZ_CP163440.1"/>
</dbReference>
<protein>
    <submittedName>
        <fullName evidence="2">Uncharacterized protein</fullName>
    </submittedName>
</protein>
<reference evidence="2" key="1">
    <citation type="submission" date="2024-07" db="EMBL/GenBank/DDBJ databases">
        <authorList>
            <person name="Yu S.T."/>
        </authorList>
    </citation>
    <scope>NUCLEOTIDE SEQUENCE</scope>
    <source>
        <strain evidence="2">R35</strain>
    </source>
</reference>
<dbReference type="EMBL" id="CP163440">
    <property type="protein sequence ID" value="XDQ63194.1"/>
    <property type="molecule type" value="Genomic_DNA"/>
</dbReference>
<evidence type="ECO:0000256" key="1">
    <source>
        <dbReference type="SAM" id="Phobius"/>
    </source>
</evidence>
<name>A0AB39S7V2_9ACTN</name>
<dbReference type="AlphaFoldDB" id="A0AB39S7V2"/>
<keyword evidence="1" id="KW-1133">Transmembrane helix</keyword>